<keyword evidence="15" id="KW-1185">Reference proteome</keyword>
<evidence type="ECO:0000256" key="5">
    <source>
        <dbReference type="ARBA" id="ARBA00009880"/>
    </source>
</evidence>
<evidence type="ECO:0000313" key="15">
    <source>
        <dbReference type="Proteomes" id="UP000673691"/>
    </source>
</evidence>
<evidence type="ECO:0000256" key="8">
    <source>
        <dbReference type="ARBA" id="ARBA00023069"/>
    </source>
</evidence>
<keyword evidence="8" id="KW-0969">Cilium</keyword>
<feature type="domain" description="BART" evidence="13">
    <location>
        <begin position="2"/>
        <end position="31"/>
    </location>
</feature>
<comment type="subcellular location">
    <subcellularLocation>
        <location evidence="1">Cytoplasm</location>
        <location evidence="1">Cytoskeleton</location>
        <location evidence="1">Cilium basal body</location>
    </subcellularLocation>
    <subcellularLocation>
        <location evidence="3">Cytoplasm</location>
        <location evidence="3">Cytoskeleton</location>
        <location evidence="3">Microtubule organizing center</location>
        <location evidence="3">Centrosome</location>
    </subcellularLocation>
    <subcellularLocation>
        <location evidence="4">Mitochondrion intermembrane space</location>
    </subcellularLocation>
    <subcellularLocation>
        <location evidence="2">Nucleus</location>
    </subcellularLocation>
</comment>
<evidence type="ECO:0000256" key="6">
    <source>
        <dbReference type="ARBA" id="ARBA00014849"/>
    </source>
</evidence>
<evidence type="ECO:0000256" key="12">
    <source>
        <dbReference type="ARBA" id="ARBA00023273"/>
    </source>
</evidence>
<dbReference type="InterPro" id="IPR038849">
    <property type="entry name" value="ARL2BP"/>
</dbReference>
<evidence type="ECO:0000256" key="10">
    <source>
        <dbReference type="ARBA" id="ARBA00023212"/>
    </source>
</evidence>
<dbReference type="GO" id="GO:0005758">
    <property type="term" value="C:mitochondrial intermembrane space"/>
    <property type="evidence" value="ECO:0007669"/>
    <property type="project" value="UniProtKB-SubCell"/>
</dbReference>
<dbReference type="GO" id="GO:0051457">
    <property type="term" value="P:maintenance of protein location in nucleus"/>
    <property type="evidence" value="ECO:0007669"/>
    <property type="project" value="TreeGrafter"/>
</dbReference>
<evidence type="ECO:0000256" key="7">
    <source>
        <dbReference type="ARBA" id="ARBA00022490"/>
    </source>
</evidence>
<name>A0A8H7ZP49_9FUNG</name>
<evidence type="ECO:0000256" key="1">
    <source>
        <dbReference type="ARBA" id="ARBA00004120"/>
    </source>
</evidence>
<dbReference type="InterPro" id="IPR042541">
    <property type="entry name" value="BART_sf"/>
</dbReference>
<protein>
    <recommendedName>
        <fullName evidence="6">ADP-ribosylation factor-like protein 2-binding protein</fullName>
    </recommendedName>
</protein>
<dbReference type="InterPro" id="IPR023379">
    <property type="entry name" value="BART_dom"/>
</dbReference>
<organism evidence="14 15">
    <name type="scientific">Olpidium bornovanus</name>
    <dbReference type="NCBI Taxonomy" id="278681"/>
    <lineage>
        <taxon>Eukaryota</taxon>
        <taxon>Fungi</taxon>
        <taxon>Fungi incertae sedis</taxon>
        <taxon>Olpidiomycota</taxon>
        <taxon>Olpidiomycotina</taxon>
        <taxon>Olpidiomycetes</taxon>
        <taxon>Olpidiales</taxon>
        <taxon>Olpidiaceae</taxon>
        <taxon>Olpidium</taxon>
    </lineage>
</organism>
<evidence type="ECO:0000259" key="13">
    <source>
        <dbReference type="Pfam" id="PF11527"/>
    </source>
</evidence>
<evidence type="ECO:0000256" key="3">
    <source>
        <dbReference type="ARBA" id="ARBA00004300"/>
    </source>
</evidence>
<keyword evidence="10" id="KW-0206">Cytoskeleton</keyword>
<sequence length="148" mass="16945">MQNTFLKSHCDEFDYEEENKLTYTAIFKEWVSCPWLCFRVDGATSPLHPFLLSVLSRGARVNGRQTQKTENFVEQRLKRALPWFSMTEFAEALRSRPNQVDGDVFDVLATLGDFSAFKELVLSYKRERDGTGINLSGIIVQTTAGRLK</sequence>
<evidence type="ECO:0000256" key="11">
    <source>
        <dbReference type="ARBA" id="ARBA00023242"/>
    </source>
</evidence>
<keyword evidence="12" id="KW-0966">Cell projection</keyword>
<keyword evidence="7" id="KW-0963">Cytoplasm</keyword>
<keyword evidence="9" id="KW-0496">Mitochondrion</keyword>
<dbReference type="Gene3D" id="1.20.1520.10">
    <property type="entry name" value="ADP-ribosylation factor-like 2-binding protein, domain"/>
    <property type="match status" value="1"/>
</dbReference>
<dbReference type="Proteomes" id="UP000673691">
    <property type="component" value="Unassembled WGS sequence"/>
</dbReference>
<dbReference type="EMBL" id="JAEFCI010011249">
    <property type="protein sequence ID" value="KAG5456730.1"/>
    <property type="molecule type" value="Genomic_DNA"/>
</dbReference>
<evidence type="ECO:0000313" key="14">
    <source>
        <dbReference type="EMBL" id="KAG5456730.1"/>
    </source>
</evidence>
<feature type="domain" description="BART" evidence="13">
    <location>
        <begin position="69"/>
        <end position="129"/>
    </location>
</feature>
<evidence type="ECO:0000256" key="2">
    <source>
        <dbReference type="ARBA" id="ARBA00004123"/>
    </source>
</evidence>
<dbReference type="PANTHER" id="PTHR15487:SF4">
    <property type="entry name" value="ADP-RIBOSYLATION FACTOR-LIKE PROTEIN 2-BINDING PROTEIN"/>
    <property type="match status" value="1"/>
</dbReference>
<gene>
    <name evidence="14" type="ORF">BJ554DRAFT_3441</name>
</gene>
<dbReference type="OrthoDB" id="302784at2759"/>
<accession>A0A8H7ZP49</accession>
<reference evidence="14 15" key="1">
    <citation type="journal article" name="Sci. Rep.">
        <title>Genome-scale phylogenetic analyses confirm Olpidium as the closest living zoosporic fungus to the non-flagellated, terrestrial fungi.</title>
        <authorList>
            <person name="Chang Y."/>
            <person name="Rochon D."/>
            <person name="Sekimoto S."/>
            <person name="Wang Y."/>
            <person name="Chovatia M."/>
            <person name="Sandor L."/>
            <person name="Salamov A."/>
            <person name="Grigoriev I.V."/>
            <person name="Stajich J.E."/>
            <person name="Spatafora J.W."/>
        </authorList>
    </citation>
    <scope>NUCLEOTIDE SEQUENCE [LARGE SCALE GENOMIC DNA]</scope>
    <source>
        <strain evidence="14">S191</strain>
    </source>
</reference>
<proteinExistence type="inferred from homology"/>
<dbReference type="AlphaFoldDB" id="A0A8H7ZP49"/>
<keyword evidence="11" id="KW-0539">Nucleus</keyword>
<evidence type="ECO:0000256" key="9">
    <source>
        <dbReference type="ARBA" id="ARBA00023128"/>
    </source>
</evidence>
<dbReference type="PANTHER" id="PTHR15487">
    <property type="entry name" value="ADP-RIBOSYLATION FACTOR-LIKE PROTEIN 2-BINDING PROTEIN"/>
    <property type="match status" value="1"/>
</dbReference>
<evidence type="ECO:0000256" key="4">
    <source>
        <dbReference type="ARBA" id="ARBA00004569"/>
    </source>
</evidence>
<comment type="similarity">
    <text evidence="5">Belongs to the ARL2BP family.</text>
</comment>
<dbReference type="Pfam" id="PF11527">
    <property type="entry name" value="ARL2_Bind_BART"/>
    <property type="match status" value="2"/>
</dbReference>
<comment type="caution">
    <text evidence="14">The sequence shown here is derived from an EMBL/GenBank/DDBJ whole genome shotgun (WGS) entry which is preliminary data.</text>
</comment>
<dbReference type="GO" id="GO:0005634">
    <property type="term" value="C:nucleus"/>
    <property type="evidence" value="ECO:0007669"/>
    <property type="project" value="UniProtKB-SubCell"/>
</dbReference>